<dbReference type="InterPro" id="IPR036942">
    <property type="entry name" value="Beta-barrel_TonB_sf"/>
</dbReference>
<dbReference type="Pfam" id="PF13715">
    <property type="entry name" value="CarbopepD_reg_2"/>
    <property type="match status" value="1"/>
</dbReference>
<dbReference type="InterPro" id="IPR039426">
    <property type="entry name" value="TonB-dep_rcpt-like"/>
</dbReference>
<dbReference type="Proteomes" id="UP000199045">
    <property type="component" value="Unassembled WGS sequence"/>
</dbReference>
<gene>
    <name evidence="15" type="ORF">SAMN04488121_1055</name>
</gene>
<dbReference type="NCBIfam" id="TIGR04057">
    <property type="entry name" value="SusC_RagA_signa"/>
    <property type="match status" value="1"/>
</dbReference>
<dbReference type="Gene3D" id="2.170.130.10">
    <property type="entry name" value="TonB-dependent receptor, plug domain"/>
    <property type="match status" value="1"/>
</dbReference>
<evidence type="ECO:0000256" key="9">
    <source>
        <dbReference type="ARBA" id="ARBA00023237"/>
    </source>
</evidence>
<organism evidence="15 16">
    <name type="scientific">Chitinophaga filiformis</name>
    <name type="common">Myxococcus filiformis</name>
    <name type="synonym">Flexibacter filiformis</name>
    <dbReference type="NCBI Taxonomy" id="104663"/>
    <lineage>
        <taxon>Bacteria</taxon>
        <taxon>Pseudomonadati</taxon>
        <taxon>Bacteroidota</taxon>
        <taxon>Chitinophagia</taxon>
        <taxon>Chitinophagales</taxon>
        <taxon>Chitinophagaceae</taxon>
        <taxon>Chitinophaga</taxon>
    </lineage>
</organism>
<dbReference type="Gene3D" id="2.60.40.1120">
    <property type="entry name" value="Carboxypeptidase-like, regulatory domain"/>
    <property type="match status" value="1"/>
</dbReference>
<keyword evidence="6 11" id="KW-0798">TonB box</keyword>
<reference evidence="15 16" key="1">
    <citation type="submission" date="2016-10" db="EMBL/GenBank/DDBJ databases">
        <authorList>
            <person name="de Groot N.N."/>
        </authorList>
    </citation>
    <scope>NUCLEOTIDE SEQUENCE [LARGE SCALE GENOMIC DNA]</scope>
    <source>
        <strain evidence="15 16">DSM 527</strain>
    </source>
</reference>
<dbReference type="InterPro" id="IPR000531">
    <property type="entry name" value="Beta-barrel_TonB"/>
</dbReference>
<keyword evidence="3 10" id="KW-1134">Transmembrane beta strand</keyword>
<name>A0A1G7V8N8_CHIFI</name>
<dbReference type="InterPro" id="IPR023997">
    <property type="entry name" value="TonB-dep_OMP_SusC/RagA_CS"/>
</dbReference>
<evidence type="ECO:0000256" key="1">
    <source>
        <dbReference type="ARBA" id="ARBA00004571"/>
    </source>
</evidence>
<evidence type="ECO:0000313" key="16">
    <source>
        <dbReference type="Proteomes" id="UP000199045"/>
    </source>
</evidence>
<evidence type="ECO:0000313" key="15">
    <source>
        <dbReference type="EMBL" id="SDG55709.1"/>
    </source>
</evidence>
<dbReference type="PANTHER" id="PTHR30069:SF29">
    <property type="entry name" value="HEMOGLOBIN AND HEMOGLOBIN-HAPTOGLOBIN-BINDING PROTEIN 1-RELATED"/>
    <property type="match status" value="1"/>
</dbReference>
<keyword evidence="8" id="KW-0675">Receptor</keyword>
<dbReference type="Pfam" id="PF07715">
    <property type="entry name" value="Plug"/>
    <property type="match status" value="1"/>
</dbReference>
<dbReference type="InterPro" id="IPR012910">
    <property type="entry name" value="Plug_dom"/>
</dbReference>
<proteinExistence type="inferred from homology"/>
<dbReference type="PROSITE" id="PS52016">
    <property type="entry name" value="TONB_DEPENDENT_REC_3"/>
    <property type="match status" value="1"/>
</dbReference>
<dbReference type="InterPro" id="IPR008969">
    <property type="entry name" value="CarboxyPept-like_regulatory"/>
</dbReference>
<feature type="signal peptide" evidence="12">
    <location>
        <begin position="1"/>
        <end position="20"/>
    </location>
</feature>
<dbReference type="EMBL" id="FNBN01000005">
    <property type="protein sequence ID" value="SDG55709.1"/>
    <property type="molecule type" value="Genomic_DNA"/>
</dbReference>
<dbReference type="OrthoDB" id="609136at2"/>
<keyword evidence="4 10" id="KW-0812">Transmembrane</keyword>
<dbReference type="SUPFAM" id="SSF56935">
    <property type="entry name" value="Porins"/>
    <property type="match status" value="1"/>
</dbReference>
<dbReference type="GO" id="GO:0015344">
    <property type="term" value="F:siderophore uptake transmembrane transporter activity"/>
    <property type="evidence" value="ECO:0007669"/>
    <property type="project" value="TreeGrafter"/>
</dbReference>
<comment type="subcellular location">
    <subcellularLocation>
        <location evidence="1 10">Cell outer membrane</location>
        <topology evidence="1 10">Multi-pass membrane protein</topology>
    </subcellularLocation>
</comment>
<protein>
    <submittedName>
        <fullName evidence="15">TonB-linked outer membrane protein, SusC/RagA family</fullName>
    </submittedName>
</protein>
<dbReference type="Pfam" id="PF00593">
    <property type="entry name" value="TonB_dep_Rec_b-barrel"/>
    <property type="match status" value="1"/>
</dbReference>
<evidence type="ECO:0000256" key="4">
    <source>
        <dbReference type="ARBA" id="ARBA00022692"/>
    </source>
</evidence>
<evidence type="ECO:0000259" key="14">
    <source>
        <dbReference type="Pfam" id="PF07715"/>
    </source>
</evidence>
<evidence type="ECO:0000256" key="7">
    <source>
        <dbReference type="ARBA" id="ARBA00023136"/>
    </source>
</evidence>
<keyword evidence="2 10" id="KW-0813">Transport</keyword>
<evidence type="ECO:0000256" key="8">
    <source>
        <dbReference type="ARBA" id="ARBA00023170"/>
    </source>
</evidence>
<accession>A0A1G7V8N8</accession>
<feature type="domain" description="TonB-dependent receptor-like beta-barrel" evidence="13">
    <location>
        <begin position="448"/>
        <end position="857"/>
    </location>
</feature>
<dbReference type="AlphaFoldDB" id="A0A1G7V8N8"/>
<dbReference type="STRING" id="104663.SAMN04488121_1055"/>
<keyword evidence="5 12" id="KW-0732">Signal</keyword>
<dbReference type="NCBIfam" id="TIGR04056">
    <property type="entry name" value="OMP_RagA_SusC"/>
    <property type="match status" value="1"/>
</dbReference>
<keyword evidence="7 10" id="KW-0472">Membrane</keyword>
<dbReference type="InterPro" id="IPR023996">
    <property type="entry name" value="TonB-dep_OMP_SusC/RagA"/>
</dbReference>
<evidence type="ECO:0000256" key="12">
    <source>
        <dbReference type="SAM" id="SignalP"/>
    </source>
</evidence>
<sequence length="1078" mass="117012">MLKHLLCLLILTCLMTGLYAQQREVTGKVTGTDGVPVPYATVQIKGTNKGTTADQNGNFRLVVEGNNPILQVRSVGFTLKEIPVGSGTTFDVTLTQDNKNLQEVVVTGIGIKREKKALGYAVQDVKGDDLVRASQGDALRALSGKVAGMQVVGSGGTPGASTFIKLRGTNSLTGNNQPLFVIDGIPVDNSQNYSGDPADADNNLLQGATNTNRGADINPDDIESISVLKGPAAAALYGIDAANGAIIITTKKGKAGKVAVDFSTGISFDVVNRLPKIQKQFAKGSGGVLAPFTSSNRYSWGPNVDTLFWTGTPNEYDFHGNVVGASDPNANIKFVPYDNTKDFWKTAVTYNNSLSFTGGTEAATYRMSVSHNYQNSIVPLQYQQRTAIALAGQLKISEKIRTSANLNFNVTNGSMPQNGSNLSGIMLGLTRTPVSFDNSNGGLAADDPRTYLFSNGLQRSYRNGIYDNPYWTINKTPYTTAVNRIIGSLQVDYDFIKDFTLTYRIGTDVYSDNRHQYYEIQSGAYNGGRLFDDRYTYKSVNSDAIVTYNKQVSKDFRLNLRVGNNLYSRKLDELYVQGDGLTSPGYDNISNATVQKSYNYVTPYRRISLYFDANFDFQSMLFLEVTGRNDWSSTLPPGSNSFFYPSASLGFVFTELGALKGGKVLSFGKLRLSVAQVGKDPGAFVTKSFSVPTTYPDGYTTGISFPYDGKGSFSLDNVLGNPNLKPEKTLSYEAGLQLQFFDNRFGIDATGYHTKGTDLLVRAPIAGSAGYQYVNLNAAAIRNNGLEITLSAKPIVGKAFTWDMFVNYSMNRSKVLALAPGINQVTVNGFTGTVVAHLPNEPAGIIYAYGWQRDSQGRIVVSDNADDFGYPVVSTVQKRVGNPNPVFLMGIGNTFSYKGFSLYTLVDWKHKGDLWNGTRGSLQAIGTSYYTINRGEQHVFPGVMGHLNDAGEVVHNEGGAEKPGGGAVNTTSVPLDEAWYLGNGGGFGAQTETFIDDASFVKLREVTLSYDFPTDKFKNSRFVKGVTVTGFARNIIIWTPYKGIDPETSLTGATNAQGIDYFNIPGTSSYGLNFKFKF</sequence>
<comment type="similarity">
    <text evidence="10 11">Belongs to the TonB-dependent receptor family.</text>
</comment>
<evidence type="ECO:0000256" key="11">
    <source>
        <dbReference type="RuleBase" id="RU003357"/>
    </source>
</evidence>
<evidence type="ECO:0000256" key="3">
    <source>
        <dbReference type="ARBA" id="ARBA00022452"/>
    </source>
</evidence>
<evidence type="ECO:0000256" key="6">
    <source>
        <dbReference type="ARBA" id="ARBA00023077"/>
    </source>
</evidence>
<dbReference type="PANTHER" id="PTHR30069">
    <property type="entry name" value="TONB-DEPENDENT OUTER MEMBRANE RECEPTOR"/>
    <property type="match status" value="1"/>
</dbReference>
<dbReference type="GO" id="GO:0044718">
    <property type="term" value="P:siderophore transmembrane transport"/>
    <property type="evidence" value="ECO:0007669"/>
    <property type="project" value="TreeGrafter"/>
</dbReference>
<dbReference type="InterPro" id="IPR037066">
    <property type="entry name" value="Plug_dom_sf"/>
</dbReference>
<keyword evidence="9 10" id="KW-0998">Cell outer membrane</keyword>
<evidence type="ECO:0000256" key="2">
    <source>
        <dbReference type="ARBA" id="ARBA00022448"/>
    </source>
</evidence>
<dbReference type="Gene3D" id="2.40.170.20">
    <property type="entry name" value="TonB-dependent receptor, beta-barrel domain"/>
    <property type="match status" value="1"/>
</dbReference>
<dbReference type="SUPFAM" id="SSF49464">
    <property type="entry name" value="Carboxypeptidase regulatory domain-like"/>
    <property type="match status" value="1"/>
</dbReference>
<evidence type="ECO:0000256" key="5">
    <source>
        <dbReference type="ARBA" id="ARBA00022729"/>
    </source>
</evidence>
<evidence type="ECO:0000256" key="10">
    <source>
        <dbReference type="PROSITE-ProRule" id="PRU01360"/>
    </source>
</evidence>
<dbReference type="GO" id="GO:0009279">
    <property type="term" value="C:cell outer membrane"/>
    <property type="evidence" value="ECO:0007669"/>
    <property type="project" value="UniProtKB-SubCell"/>
</dbReference>
<evidence type="ECO:0000259" key="13">
    <source>
        <dbReference type="Pfam" id="PF00593"/>
    </source>
</evidence>
<feature type="chain" id="PRO_5011506570" evidence="12">
    <location>
        <begin position="21"/>
        <end position="1078"/>
    </location>
</feature>
<feature type="domain" description="TonB-dependent receptor plug" evidence="14">
    <location>
        <begin position="116"/>
        <end position="245"/>
    </location>
</feature>